<proteinExistence type="predicted"/>
<feature type="region of interest" description="Disordered" evidence="4">
    <location>
        <begin position="203"/>
        <end position="226"/>
    </location>
</feature>
<dbReference type="Pfam" id="PF12796">
    <property type="entry name" value="Ank_2"/>
    <property type="match status" value="2"/>
</dbReference>
<dbReference type="SMART" id="SM00248">
    <property type="entry name" value="ANK"/>
    <property type="match status" value="3"/>
</dbReference>
<dbReference type="AlphaFoldDB" id="A0AAD9FU25"/>
<evidence type="ECO:0000256" key="1">
    <source>
        <dbReference type="ARBA" id="ARBA00022737"/>
    </source>
</evidence>
<dbReference type="PANTHER" id="PTHR24203">
    <property type="entry name" value="ANKYRIN REPEAT FAMILY PROTEIN"/>
    <property type="match status" value="1"/>
</dbReference>
<feature type="repeat" description="ANK" evidence="3">
    <location>
        <begin position="179"/>
        <end position="211"/>
    </location>
</feature>
<comment type="caution">
    <text evidence="5">The sequence shown here is derived from an EMBL/GenBank/DDBJ whole genome shotgun (WGS) entry which is preliminary data.</text>
</comment>
<protein>
    <submittedName>
        <fullName evidence="5">Proteolysis and peptidolysis-related protein</fullName>
    </submittedName>
</protein>
<evidence type="ECO:0000313" key="6">
    <source>
        <dbReference type="Proteomes" id="UP001182556"/>
    </source>
</evidence>
<organism evidence="5 6">
    <name type="scientific">Papiliotrema laurentii</name>
    <name type="common">Cryptococcus laurentii</name>
    <dbReference type="NCBI Taxonomy" id="5418"/>
    <lineage>
        <taxon>Eukaryota</taxon>
        <taxon>Fungi</taxon>
        <taxon>Dikarya</taxon>
        <taxon>Basidiomycota</taxon>
        <taxon>Agaricomycotina</taxon>
        <taxon>Tremellomycetes</taxon>
        <taxon>Tremellales</taxon>
        <taxon>Rhynchogastremaceae</taxon>
        <taxon>Papiliotrema</taxon>
    </lineage>
</organism>
<gene>
    <name evidence="5" type="ORF">DB88DRAFT_154015</name>
</gene>
<feature type="repeat" description="ANK" evidence="3">
    <location>
        <begin position="52"/>
        <end position="84"/>
    </location>
</feature>
<evidence type="ECO:0000313" key="5">
    <source>
        <dbReference type="EMBL" id="KAK1926194.1"/>
    </source>
</evidence>
<dbReference type="Proteomes" id="UP001182556">
    <property type="component" value="Unassembled WGS sequence"/>
</dbReference>
<dbReference type="EMBL" id="JAODAN010000002">
    <property type="protein sequence ID" value="KAK1926194.1"/>
    <property type="molecule type" value="Genomic_DNA"/>
</dbReference>
<dbReference type="InterPro" id="IPR036770">
    <property type="entry name" value="Ankyrin_rpt-contain_sf"/>
</dbReference>
<reference evidence="5" key="1">
    <citation type="submission" date="2023-02" db="EMBL/GenBank/DDBJ databases">
        <title>Identification and recombinant expression of a fungal hydrolase from Papiliotrema laurentii that hydrolyzes apple cutin and clears colloidal polyester polyurethane.</title>
        <authorList>
            <consortium name="DOE Joint Genome Institute"/>
            <person name="Roman V.A."/>
            <person name="Bojanowski C."/>
            <person name="Crable B.R."/>
            <person name="Wagner D.N."/>
            <person name="Hung C.S."/>
            <person name="Nadeau L.J."/>
            <person name="Schratz L."/>
            <person name="Haridas S."/>
            <person name="Pangilinan J."/>
            <person name="Lipzen A."/>
            <person name="Na H."/>
            <person name="Yan M."/>
            <person name="Ng V."/>
            <person name="Grigoriev I.V."/>
            <person name="Spatafora J.W."/>
            <person name="Barlow D."/>
            <person name="Biffinger J."/>
            <person name="Kelley-Loughnane N."/>
            <person name="Varaljay V.A."/>
            <person name="Crookes-Goodson W.J."/>
        </authorList>
    </citation>
    <scope>NUCLEOTIDE SEQUENCE</scope>
    <source>
        <strain evidence="5">5307AH</strain>
    </source>
</reference>
<dbReference type="Gene3D" id="1.25.40.20">
    <property type="entry name" value="Ankyrin repeat-containing domain"/>
    <property type="match status" value="2"/>
</dbReference>
<dbReference type="SUPFAM" id="SSF48403">
    <property type="entry name" value="Ankyrin repeat"/>
    <property type="match status" value="1"/>
</dbReference>
<feature type="repeat" description="ANK" evidence="3">
    <location>
        <begin position="85"/>
        <end position="118"/>
    </location>
</feature>
<keyword evidence="6" id="KW-1185">Reference proteome</keyword>
<evidence type="ECO:0000256" key="3">
    <source>
        <dbReference type="PROSITE-ProRule" id="PRU00023"/>
    </source>
</evidence>
<accession>A0AAD9FU25</accession>
<evidence type="ECO:0000256" key="4">
    <source>
        <dbReference type="SAM" id="MobiDB-lite"/>
    </source>
</evidence>
<name>A0AAD9FU25_PAPLA</name>
<evidence type="ECO:0000256" key="2">
    <source>
        <dbReference type="ARBA" id="ARBA00023043"/>
    </source>
</evidence>
<sequence length="243" mass="25865">MSSFSIHKAALEGETIVICSEKASLTISPGQPGLVRSILSEDAKAINAKDDDGRTALHWAATTPSLSMTQLLLNYSPDIEAKDSMGWTALMVASAAAGHYDIVNELLHAGAKVDAINEKGQTSLHYAASKGNVQINAKDRASQFPLHRAATTGSNAFLQLLLNPPEGRPKTRLNGADRAGNTPLHLAVESGHGDAAVILIEAGADRERTNSEGQVPEEIDGVGGEEQKRVRQYIVSRVGPRRE</sequence>
<dbReference type="PROSITE" id="PS50088">
    <property type="entry name" value="ANK_REPEAT"/>
    <property type="match status" value="3"/>
</dbReference>
<dbReference type="PANTHER" id="PTHR24203:SF45">
    <property type="entry name" value="ANKYRIN REPEAT DOMAIN 6"/>
    <property type="match status" value="1"/>
</dbReference>
<dbReference type="InterPro" id="IPR002110">
    <property type="entry name" value="Ankyrin_rpt"/>
</dbReference>
<dbReference type="PROSITE" id="PS50297">
    <property type="entry name" value="ANK_REP_REGION"/>
    <property type="match status" value="2"/>
</dbReference>
<keyword evidence="1" id="KW-0677">Repeat</keyword>
<dbReference type="PRINTS" id="PR01415">
    <property type="entry name" value="ANKYRIN"/>
</dbReference>
<keyword evidence="2 3" id="KW-0040">ANK repeat</keyword>